<dbReference type="SUPFAM" id="SSF57845">
    <property type="entry name" value="B-box zinc-binding domain"/>
    <property type="match status" value="1"/>
</dbReference>
<dbReference type="InterPro" id="IPR011042">
    <property type="entry name" value="6-blade_b-propeller_TolB-like"/>
</dbReference>
<dbReference type="Proteomes" id="UP001159405">
    <property type="component" value="Unassembled WGS sequence"/>
</dbReference>
<dbReference type="InterPro" id="IPR000315">
    <property type="entry name" value="Znf_B-box"/>
</dbReference>
<comment type="caution">
    <text evidence="12">The sequence shown here is derived from an EMBL/GenBank/DDBJ whole genome shotgun (WGS) entry which is preliminary data.</text>
</comment>
<dbReference type="PANTHER" id="PTHR25462:SF291">
    <property type="entry name" value="E3 UBIQUITIN-PROTEIN LIGASE TRIM45"/>
    <property type="match status" value="1"/>
</dbReference>
<evidence type="ECO:0000313" key="13">
    <source>
        <dbReference type="Proteomes" id="UP001159405"/>
    </source>
</evidence>
<keyword evidence="3" id="KW-0479">Metal-binding</keyword>
<feature type="domain" description="B box-type" evidence="11">
    <location>
        <begin position="112"/>
        <end position="144"/>
    </location>
</feature>
<dbReference type="InterPro" id="IPR017868">
    <property type="entry name" value="Filamin/ABP280_repeat-like"/>
</dbReference>
<keyword evidence="13" id="KW-1185">Reference proteome</keyword>
<dbReference type="InterPro" id="IPR047153">
    <property type="entry name" value="TRIM45/56/19-like"/>
</dbReference>
<evidence type="ECO:0000313" key="12">
    <source>
        <dbReference type="EMBL" id="CAH3175770.1"/>
    </source>
</evidence>
<evidence type="ECO:0000259" key="11">
    <source>
        <dbReference type="PROSITE" id="PS50119"/>
    </source>
</evidence>
<evidence type="ECO:0000256" key="2">
    <source>
        <dbReference type="ARBA" id="ARBA00022553"/>
    </source>
</evidence>
<dbReference type="Gene3D" id="3.30.160.60">
    <property type="entry name" value="Classic Zinc Finger"/>
    <property type="match status" value="1"/>
</dbReference>
<keyword evidence="5 7" id="KW-0863">Zinc-finger</keyword>
<accession>A0ABN8RD58</accession>
<dbReference type="PROSITE" id="PS50194">
    <property type="entry name" value="FILAMIN_REPEAT"/>
    <property type="match status" value="1"/>
</dbReference>
<feature type="domain" description="B box-type" evidence="11">
    <location>
        <begin position="157"/>
        <end position="200"/>
    </location>
</feature>
<comment type="similarity">
    <text evidence="1">Belongs to the TRIM/RBCC family.</text>
</comment>
<dbReference type="PROSITE" id="PS00518">
    <property type="entry name" value="ZF_RING_1"/>
    <property type="match status" value="1"/>
</dbReference>
<dbReference type="Pfam" id="PF01436">
    <property type="entry name" value="NHL"/>
    <property type="match status" value="2"/>
</dbReference>
<dbReference type="Gene3D" id="2.120.10.30">
    <property type="entry name" value="TolB, C-terminal domain"/>
    <property type="match status" value="3"/>
</dbReference>
<evidence type="ECO:0000256" key="7">
    <source>
        <dbReference type="PROSITE-ProRule" id="PRU00024"/>
    </source>
</evidence>
<dbReference type="SUPFAM" id="SSF101898">
    <property type="entry name" value="NHL repeat"/>
    <property type="match status" value="1"/>
</dbReference>
<dbReference type="InterPro" id="IPR013783">
    <property type="entry name" value="Ig-like_fold"/>
</dbReference>
<dbReference type="SUPFAM" id="SSF81296">
    <property type="entry name" value="E set domains"/>
    <property type="match status" value="1"/>
</dbReference>
<dbReference type="SMART" id="SM00336">
    <property type="entry name" value="BBOX"/>
    <property type="match status" value="1"/>
</dbReference>
<dbReference type="Gene3D" id="3.30.40.10">
    <property type="entry name" value="Zinc/RING finger domain, C3HC4 (zinc finger)"/>
    <property type="match status" value="1"/>
</dbReference>
<dbReference type="Pfam" id="PF00630">
    <property type="entry name" value="Filamin"/>
    <property type="match status" value="1"/>
</dbReference>
<evidence type="ECO:0000256" key="4">
    <source>
        <dbReference type="ARBA" id="ARBA00022737"/>
    </source>
</evidence>
<dbReference type="InterPro" id="IPR001298">
    <property type="entry name" value="Filamin/ABP280_rpt"/>
</dbReference>
<dbReference type="PANTHER" id="PTHR25462">
    <property type="entry name" value="BONUS, ISOFORM C-RELATED"/>
    <property type="match status" value="1"/>
</dbReference>
<feature type="domain" description="RING-type" evidence="10">
    <location>
        <begin position="14"/>
        <end position="57"/>
    </location>
</feature>
<keyword evidence="6" id="KW-0862">Zinc</keyword>
<evidence type="ECO:0000256" key="6">
    <source>
        <dbReference type="ARBA" id="ARBA00022833"/>
    </source>
</evidence>
<organism evidence="12 13">
    <name type="scientific">Porites lobata</name>
    <dbReference type="NCBI Taxonomy" id="104759"/>
    <lineage>
        <taxon>Eukaryota</taxon>
        <taxon>Metazoa</taxon>
        <taxon>Cnidaria</taxon>
        <taxon>Anthozoa</taxon>
        <taxon>Hexacorallia</taxon>
        <taxon>Scleractinia</taxon>
        <taxon>Fungiina</taxon>
        <taxon>Poritidae</taxon>
        <taxon>Porites</taxon>
    </lineage>
</organism>
<dbReference type="InterPro" id="IPR027370">
    <property type="entry name" value="Znf-RING_euk"/>
</dbReference>
<evidence type="ECO:0000256" key="9">
    <source>
        <dbReference type="PROSITE-ProRule" id="PRU00504"/>
    </source>
</evidence>
<dbReference type="Pfam" id="PF00643">
    <property type="entry name" value="zf-B_box"/>
    <property type="match status" value="1"/>
</dbReference>
<dbReference type="PROSITE" id="PS51125">
    <property type="entry name" value="NHL"/>
    <property type="match status" value="4"/>
</dbReference>
<name>A0ABN8RD58_9CNID</name>
<feature type="repeat" description="NHL" evidence="9">
    <location>
        <begin position="654"/>
        <end position="697"/>
    </location>
</feature>
<evidence type="ECO:0000256" key="3">
    <source>
        <dbReference type="ARBA" id="ARBA00022723"/>
    </source>
</evidence>
<protein>
    <recommendedName>
        <fullName evidence="14">E3 ubiquitin-protein ligase TRIM71</fullName>
    </recommendedName>
</protein>
<evidence type="ECO:0000256" key="5">
    <source>
        <dbReference type="ARBA" id="ARBA00022771"/>
    </source>
</evidence>
<dbReference type="SMART" id="SM00184">
    <property type="entry name" value="RING"/>
    <property type="match status" value="1"/>
</dbReference>
<dbReference type="PROSITE" id="PS50089">
    <property type="entry name" value="ZF_RING_2"/>
    <property type="match status" value="1"/>
</dbReference>
<dbReference type="InterPro" id="IPR014756">
    <property type="entry name" value="Ig_E-set"/>
</dbReference>
<dbReference type="SMART" id="SM00557">
    <property type="entry name" value="IG_FLMN"/>
    <property type="match status" value="1"/>
</dbReference>
<keyword evidence="4" id="KW-0677">Repeat</keyword>
<feature type="repeat" description="Filamin" evidence="8">
    <location>
        <begin position="363"/>
        <end position="463"/>
    </location>
</feature>
<dbReference type="InterPro" id="IPR017907">
    <property type="entry name" value="Znf_RING_CS"/>
</dbReference>
<feature type="repeat" description="NHL" evidence="9">
    <location>
        <begin position="484"/>
        <end position="511"/>
    </location>
</feature>
<evidence type="ECO:0000259" key="10">
    <source>
        <dbReference type="PROSITE" id="PS50089"/>
    </source>
</evidence>
<keyword evidence="2" id="KW-0597">Phosphoprotein</keyword>
<sequence length="736" mass="82106">MEFLLNNLKKYVECSICLENFTEPKTIACLHTFCSECLKKHALLTQRDGQFRCPECQTQISIPEGNRFDQLPTSFLHNSLLSLLTVQKSGDSGEVSGGICKKKSAEGPKVSYCFECEKLLCSGCANAHELFQTAAFQGHKVTPVKQFQVDDYEALLKRNAFCTEKYHEREVTRFYCRPCEVCICHICINTDHRNHQVEPLEKAADVEKAKILAEAKSMGQKSQVCRDVIRQLEDTAVNLQTNIAAAKQEVSRVTWQMILGLQEYELEAINVLENTGVSRMEKLDATKKEVEMLTRQIDQATEFATTLAQSSSWTDLMGSSKGSLEKRFEALHRSKIPAVPVTSYVKFVPTSELDTLSLGFVRISETDANRSKIEGLEQAFQAGVEADISISPITDDGQFSNKRHEDSVEVMVEPAGHVTGLTINEDPDGRFHVKFVPKLPGAFQITAKINGESLAKSPFNIVVRERRIELKGELDLGNQIVKEPTGISVNGKGQIAVADYDMHCILLFDKEGKFKRQLGCYGKNLGQLDYPVDVTFLNDDEILVAEESNRRIQQFNICTGTYVNSFGRYGTGNGEFRDPVSVCLDDQGQIVVAEDYNNRVQVFAKDGTPMFNFGDSGPEKLNFPKGCVFYKNMLIVSDSKNGCLKVFDSTGKFLRKIGEKGKEDGQFRKPWGLCVDHHENLLVTDYGLGRVQQFTIEGQYTGKTVSDLQGPEGITTMADGRILVSDYDGGRVLIMA</sequence>
<feature type="repeat" description="NHL" evidence="9">
    <location>
        <begin position="515"/>
        <end position="558"/>
    </location>
</feature>
<dbReference type="SUPFAM" id="SSF57850">
    <property type="entry name" value="RING/U-box"/>
    <property type="match status" value="1"/>
</dbReference>
<dbReference type="InterPro" id="IPR001841">
    <property type="entry name" value="Znf_RING"/>
</dbReference>
<dbReference type="EMBL" id="CALNXK010000204">
    <property type="protein sequence ID" value="CAH3175770.1"/>
    <property type="molecule type" value="Genomic_DNA"/>
</dbReference>
<dbReference type="PROSITE" id="PS50119">
    <property type="entry name" value="ZF_BBOX"/>
    <property type="match status" value="2"/>
</dbReference>
<evidence type="ECO:0000256" key="1">
    <source>
        <dbReference type="ARBA" id="ARBA00008518"/>
    </source>
</evidence>
<dbReference type="CDD" id="cd19756">
    <property type="entry name" value="Bbox2"/>
    <property type="match status" value="1"/>
</dbReference>
<dbReference type="Pfam" id="PF17170">
    <property type="entry name" value="DUF5128"/>
    <property type="match status" value="1"/>
</dbReference>
<evidence type="ECO:0008006" key="14">
    <source>
        <dbReference type="Google" id="ProtNLM"/>
    </source>
</evidence>
<dbReference type="InterPro" id="IPR013083">
    <property type="entry name" value="Znf_RING/FYVE/PHD"/>
</dbReference>
<dbReference type="Pfam" id="PF13445">
    <property type="entry name" value="zf-RING_UBOX"/>
    <property type="match status" value="1"/>
</dbReference>
<evidence type="ECO:0000256" key="8">
    <source>
        <dbReference type="PROSITE-ProRule" id="PRU00087"/>
    </source>
</evidence>
<proteinExistence type="inferred from homology"/>
<dbReference type="InterPro" id="IPR001258">
    <property type="entry name" value="NHL_repeat"/>
</dbReference>
<reference evidence="12 13" key="1">
    <citation type="submission" date="2022-05" db="EMBL/GenBank/DDBJ databases">
        <authorList>
            <consortium name="Genoscope - CEA"/>
            <person name="William W."/>
        </authorList>
    </citation>
    <scope>NUCLEOTIDE SEQUENCE [LARGE SCALE GENOMIC DNA]</scope>
</reference>
<dbReference type="Gene3D" id="2.60.40.10">
    <property type="entry name" value="Immunoglobulins"/>
    <property type="match status" value="1"/>
</dbReference>
<feature type="repeat" description="NHL" evidence="9">
    <location>
        <begin position="563"/>
        <end position="606"/>
    </location>
</feature>
<gene>
    <name evidence="12" type="ORF">PLOB_00017195</name>
</gene>